<dbReference type="Proteomes" id="UP000242381">
    <property type="component" value="Unassembled WGS sequence"/>
</dbReference>
<reference evidence="2 3" key="1">
    <citation type="journal article" date="2016" name="Proc. Natl. Acad. Sci. U.S.A.">
        <title>Lipid metabolic changes in an early divergent fungus govern the establishment of a mutualistic symbiosis with endobacteria.</title>
        <authorList>
            <person name="Lastovetsky O.A."/>
            <person name="Gaspar M.L."/>
            <person name="Mondo S.J."/>
            <person name="LaButti K.M."/>
            <person name="Sandor L."/>
            <person name="Grigoriev I.V."/>
            <person name="Henry S.A."/>
            <person name="Pawlowska T.E."/>
        </authorList>
    </citation>
    <scope>NUCLEOTIDE SEQUENCE [LARGE SCALE GENOMIC DNA]</scope>
    <source>
        <strain evidence="2 3">ATCC 11559</strain>
    </source>
</reference>
<proteinExistence type="predicted"/>
<name>A0A1X0RMU7_RHIZD</name>
<accession>A0A1X0RMU7</accession>
<dbReference type="PANTHER" id="PTHR47718">
    <property type="entry name" value="OS01G0519700 PROTEIN"/>
    <property type="match status" value="1"/>
</dbReference>
<dbReference type="Pfam" id="PF03101">
    <property type="entry name" value="FAR1"/>
    <property type="match status" value="1"/>
</dbReference>
<dbReference type="InterPro" id="IPR004330">
    <property type="entry name" value="FAR1_DNA_bnd_dom"/>
</dbReference>
<evidence type="ECO:0000313" key="2">
    <source>
        <dbReference type="EMBL" id="ORE13336.1"/>
    </source>
</evidence>
<evidence type="ECO:0000313" key="3">
    <source>
        <dbReference type="Proteomes" id="UP000242381"/>
    </source>
</evidence>
<dbReference type="EMBL" id="KV921546">
    <property type="protein sequence ID" value="ORE13336.1"/>
    <property type="molecule type" value="Genomic_DNA"/>
</dbReference>
<sequence length="199" mass="23264">MYANNVNTSSASNNYEYSDDHIKSLGEIARNLSENGQFIPEVYCSKEEIREALLGYEKKFNVVLSIKSSIAYTVVWICKHSGDYRVMDREESATKRLKKSQKIGCGCYVKVKTNKLGHWLINEWEGRHNHPIFKSRSIYSQYRIQPEEIEERIGNMFKAGLSPSSIFIVLQSENIKNITKKDLENKYFHFFDLKRKIYV</sequence>
<dbReference type="AlphaFoldDB" id="A0A1X0RMU7"/>
<gene>
    <name evidence="2" type="ORF">BCV71DRAFT_268416</name>
</gene>
<dbReference type="OMA" id="INEWEGR"/>
<evidence type="ECO:0000259" key="1">
    <source>
        <dbReference type="Pfam" id="PF03101"/>
    </source>
</evidence>
<feature type="domain" description="FAR1" evidence="1">
    <location>
        <begin position="71"/>
        <end position="133"/>
    </location>
</feature>
<organism evidence="2 3">
    <name type="scientific">Rhizopus microsporus</name>
    <dbReference type="NCBI Taxonomy" id="58291"/>
    <lineage>
        <taxon>Eukaryota</taxon>
        <taxon>Fungi</taxon>
        <taxon>Fungi incertae sedis</taxon>
        <taxon>Mucoromycota</taxon>
        <taxon>Mucoromycotina</taxon>
        <taxon>Mucoromycetes</taxon>
        <taxon>Mucorales</taxon>
        <taxon>Mucorineae</taxon>
        <taxon>Rhizopodaceae</taxon>
        <taxon>Rhizopus</taxon>
    </lineage>
</organism>
<dbReference type="VEuPathDB" id="FungiDB:BCV72DRAFT_323098"/>
<protein>
    <recommendedName>
        <fullName evidence="1">FAR1 domain-containing protein</fullName>
    </recommendedName>
</protein>